<evidence type="ECO:0000256" key="13">
    <source>
        <dbReference type="ARBA" id="ARBA00023388"/>
    </source>
</evidence>
<dbReference type="InterPro" id="IPR049900">
    <property type="entry name" value="PKS_mFAS_DH"/>
</dbReference>
<dbReference type="Gene3D" id="3.40.50.1820">
    <property type="entry name" value="alpha/beta hydrolase"/>
    <property type="match status" value="1"/>
</dbReference>
<dbReference type="GO" id="GO:0004315">
    <property type="term" value="F:3-oxoacyl-[acyl-carrier-protein] synthase activity"/>
    <property type="evidence" value="ECO:0007669"/>
    <property type="project" value="UniProtKB-EC"/>
</dbReference>
<dbReference type="InterPro" id="IPR049552">
    <property type="entry name" value="PKS_DH_N"/>
</dbReference>
<dbReference type="InterPro" id="IPR020841">
    <property type="entry name" value="PKS_Beta-ketoAc_synthase_dom"/>
</dbReference>
<keyword evidence="5" id="KW-0702">S-nitrosylation</keyword>
<evidence type="ECO:0000256" key="44">
    <source>
        <dbReference type="ARBA" id="ARBA00049263"/>
    </source>
</evidence>
<evidence type="ECO:0000256" key="41">
    <source>
        <dbReference type="ARBA" id="ARBA00049019"/>
    </source>
</evidence>
<evidence type="ECO:0000256" key="28">
    <source>
        <dbReference type="ARBA" id="ARBA00047897"/>
    </source>
</evidence>
<comment type="catalytic activity">
    <reaction evidence="28">
        <text>(2E)-hexenoyl-[ACP] + NADPH + H(+) = hexanoyl-[ACP] + NADP(+)</text>
        <dbReference type="Rhea" id="RHEA:41832"/>
        <dbReference type="Rhea" id="RHEA-COMP:9631"/>
        <dbReference type="Rhea" id="RHEA-COMP:9632"/>
        <dbReference type="ChEBI" id="CHEBI:15378"/>
        <dbReference type="ChEBI" id="CHEBI:57783"/>
        <dbReference type="ChEBI" id="CHEBI:58349"/>
        <dbReference type="ChEBI" id="CHEBI:78458"/>
        <dbReference type="ChEBI" id="CHEBI:78459"/>
    </reaction>
    <physiologicalReaction direction="left-to-right" evidence="28">
        <dbReference type="Rhea" id="RHEA:41833"/>
    </physiologicalReaction>
</comment>
<dbReference type="InterPro" id="IPR050091">
    <property type="entry name" value="PKS_NRPS_Biosynth_Enz"/>
</dbReference>
<dbReference type="SUPFAM" id="SSF53474">
    <property type="entry name" value="alpha/beta-Hydrolases"/>
    <property type="match status" value="1"/>
</dbReference>
<comment type="catalytic activity">
    <reaction evidence="26">
        <text>dodecanoyl-[ACP] + malonyl-[ACP] + H(+) = 3-oxotetradecanoyl-[ACP] + holo-[ACP] + CO2</text>
        <dbReference type="Rhea" id="RHEA:41884"/>
        <dbReference type="Rhea" id="RHEA-COMP:9623"/>
        <dbReference type="Rhea" id="RHEA-COMP:9644"/>
        <dbReference type="Rhea" id="RHEA-COMP:9645"/>
        <dbReference type="Rhea" id="RHEA-COMP:9685"/>
        <dbReference type="ChEBI" id="CHEBI:15378"/>
        <dbReference type="ChEBI" id="CHEBI:16526"/>
        <dbReference type="ChEBI" id="CHEBI:64479"/>
        <dbReference type="ChEBI" id="CHEBI:65264"/>
        <dbReference type="ChEBI" id="CHEBI:78449"/>
        <dbReference type="ChEBI" id="CHEBI:78473"/>
    </reaction>
    <physiologicalReaction direction="left-to-right" evidence="26">
        <dbReference type="Rhea" id="RHEA:41885"/>
    </physiologicalReaction>
</comment>
<evidence type="ECO:0000256" key="11">
    <source>
        <dbReference type="ARBA" id="ARBA00023351"/>
    </source>
</evidence>
<dbReference type="Pfam" id="PF00107">
    <property type="entry name" value="ADH_zinc_N"/>
    <property type="match status" value="1"/>
</dbReference>
<comment type="catalytic activity">
    <reaction evidence="34">
        <text>(2E)-octenoyl-[ACP] + NADPH + H(+) = octanoyl-[ACP] + NADP(+)</text>
        <dbReference type="Rhea" id="RHEA:41848"/>
        <dbReference type="Rhea" id="RHEA-COMP:9635"/>
        <dbReference type="Rhea" id="RHEA-COMP:9636"/>
        <dbReference type="ChEBI" id="CHEBI:15378"/>
        <dbReference type="ChEBI" id="CHEBI:57783"/>
        <dbReference type="ChEBI" id="CHEBI:58349"/>
        <dbReference type="ChEBI" id="CHEBI:78462"/>
        <dbReference type="ChEBI" id="CHEBI:78463"/>
    </reaction>
    <physiologicalReaction direction="left-to-right" evidence="34">
        <dbReference type="Rhea" id="RHEA:41849"/>
    </physiologicalReaction>
</comment>
<dbReference type="SUPFAM" id="SSF47336">
    <property type="entry name" value="ACP-like"/>
    <property type="match status" value="1"/>
</dbReference>
<comment type="catalytic activity">
    <reaction evidence="21">
        <text>hexanoyl-[ACP] + malonyl-[ACP] + H(+) = 3-oxooctanoyl-[ACP] + holo-[ACP] + CO2</text>
        <dbReference type="Rhea" id="RHEA:41836"/>
        <dbReference type="Rhea" id="RHEA-COMP:9623"/>
        <dbReference type="Rhea" id="RHEA-COMP:9632"/>
        <dbReference type="Rhea" id="RHEA-COMP:9633"/>
        <dbReference type="Rhea" id="RHEA-COMP:9685"/>
        <dbReference type="ChEBI" id="CHEBI:15378"/>
        <dbReference type="ChEBI" id="CHEBI:16526"/>
        <dbReference type="ChEBI" id="CHEBI:64479"/>
        <dbReference type="ChEBI" id="CHEBI:78449"/>
        <dbReference type="ChEBI" id="CHEBI:78459"/>
        <dbReference type="ChEBI" id="CHEBI:78460"/>
    </reaction>
    <physiologicalReaction direction="left-to-right" evidence="21">
        <dbReference type="Rhea" id="RHEA:41837"/>
    </physiologicalReaction>
</comment>
<comment type="catalytic activity">
    <reaction evidence="25">
        <text>(2E)-butenoyl-[ACP] + NADPH + H(+) = butanoyl-[ACP] + NADP(+)</text>
        <dbReference type="Rhea" id="RHEA:41812"/>
        <dbReference type="Rhea" id="RHEA-COMP:9627"/>
        <dbReference type="Rhea" id="RHEA-COMP:9628"/>
        <dbReference type="ChEBI" id="CHEBI:15378"/>
        <dbReference type="ChEBI" id="CHEBI:57783"/>
        <dbReference type="ChEBI" id="CHEBI:58349"/>
        <dbReference type="ChEBI" id="CHEBI:78453"/>
        <dbReference type="ChEBI" id="CHEBI:78454"/>
    </reaction>
    <physiologicalReaction direction="left-to-right" evidence="25">
        <dbReference type="Rhea" id="RHEA:41813"/>
    </physiologicalReaction>
</comment>
<dbReference type="Pfam" id="PF00975">
    <property type="entry name" value="Thioesterase"/>
    <property type="match status" value="1"/>
</dbReference>
<feature type="active site" description="Proton donor; for dehydratase activity" evidence="50">
    <location>
        <position position="1129"/>
    </location>
</feature>
<comment type="catalytic activity">
    <reaction evidence="30">
        <text>acetyl-[ACP] + malonyl-[ACP] + H(+) = 3-oxobutanoyl-[ACP] + holo-[ACP] + CO2</text>
        <dbReference type="Rhea" id="RHEA:41800"/>
        <dbReference type="Rhea" id="RHEA-COMP:9621"/>
        <dbReference type="Rhea" id="RHEA-COMP:9623"/>
        <dbReference type="Rhea" id="RHEA-COMP:9625"/>
        <dbReference type="Rhea" id="RHEA-COMP:9685"/>
        <dbReference type="ChEBI" id="CHEBI:15378"/>
        <dbReference type="ChEBI" id="CHEBI:16526"/>
        <dbReference type="ChEBI" id="CHEBI:64479"/>
        <dbReference type="ChEBI" id="CHEBI:78446"/>
        <dbReference type="ChEBI" id="CHEBI:78449"/>
        <dbReference type="ChEBI" id="CHEBI:78450"/>
    </reaction>
    <physiologicalReaction direction="left-to-right" evidence="30">
        <dbReference type="Rhea" id="RHEA:41801"/>
    </physiologicalReaction>
</comment>
<comment type="catalytic activity">
    <reaction evidence="32">
        <text>(2E)-dodecenoyl-[ACP] + NADPH + H(+) = dodecanoyl-[ACP] + NADP(+)</text>
        <dbReference type="Rhea" id="RHEA:41880"/>
        <dbReference type="Rhea" id="RHEA-COMP:9643"/>
        <dbReference type="Rhea" id="RHEA-COMP:9644"/>
        <dbReference type="ChEBI" id="CHEBI:15378"/>
        <dbReference type="ChEBI" id="CHEBI:57783"/>
        <dbReference type="ChEBI" id="CHEBI:58349"/>
        <dbReference type="ChEBI" id="CHEBI:65264"/>
        <dbReference type="ChEBI" id="CHEBI:78472"/>
    </reaction>
    <physiologicalReaction direction="left-to-right" evidence="32">
        <dbReference type="Rhea" id="RHEA:41881"/>
    </physiologicalReaction>
</comment>
<dbReference type="InterPro" id="IPR036291">
    <property type="entry name" value="NAD(P)-bd_dom_sf"/>
</dbReference>
<dbReference type="InterPro" id="IPR013968">
    <property type="entry name" value="PKS_KR"/>
</dbReference>
<dbReference type="PANTHER" id="PTHR43775:SF37">
    <property type="entry name" value="SI:DKEY-61P9.11"/>
    <property type="match status" value="1"/>
</dbReference>
<dbReference type="InterPro" id="IPR057326">
    <property type="entry name" value="KR_dom"/>
</dbReference>
<dbReference type="GO" id="GO:0008270">
    <property type="term" value="F:zinc ion binding"/>
    <property type="evidence" value="ECO:0007669"/>
    <property type="project" value="InterPro"/>
</dbReference>
<evidence type="ECO:0000256" key="4">
    <source>
        <dbReference type="ARBA" id="ARBA00022679"/>
    </source>
</evidence>
<evidence type="ECO:0000259" key="51">
    <source>
        <dbReference type="PROSITE" id="PS50075"/>
    </source>
</evidence>
<comment type="catalytic activity">
    <reaction evidence="48">
        <text>(2E)-decenoyl-[ACP] + NADPH + H(+) = decanoyl-[ACP] + NADP(+)</text>
        <dbReference type="Rhea" id="RHEA:41864"/>
        <dbReference type="Rhea" id="RHEA-COMP:9639"/>
        <dbReference type="Rhea" id="RHEA-COMP:9640"/>
        <dbReference type="ChEBI" id="CHEBI:15378"/>
        <dbReference type="ChEBI" id="CHEBI:57783"/>
        <dbReference type="ChEBI" id="CHEBI:58349"/>
        <dbReference type="ChEBI" id="CHEBI:78467"/>
        <dbReference type="ChEBI" id="CHEBI:78468"/>
    </reaction>
    <physiologicalReaction direction="left-to-right" evidence="48">
        <dbReference type="Rhea" id="RHEA:41865"/>
    </physiologicalReaction>
</comment>
<evidence type="ECO:0000259" key="52">
    <source>
        <dbReference type="PROSITE" id="PS52004"/>
    </source>
</evidence>
<evidence type="ECO:0000256" key="31">
    <source>
        <dbReference type="ARBA" id="ARBA00048051"/>
    </source>
</evidence>
<dbReference type="Pfam" id="PF14765">
    <property type="entry name" value="PS-DH"/>
    <property type="match status" value="1"/>
</dbReference>
<comment type="catalytic activity">
    <reaction evidence="42">
        <text>decanoyl-[ACP] + malonyl-[ACP] + H(+) = 3-oxododecanoyl-[ACP] + holo-[ACP] + CO2</text>
        <dbReference type="Rhea" id="RHEA:41868"/>
        <dbReference type="Rhea" id="RHEA-COMP:9623"/>
        <dbReference type="Rhea" id="RHEA-COMP:9640"/>
        <dbReference type="Rhea" id="RHEA-COMP:9641"/>
        <dbReference type="Rhea" id="RHEA-COMP:9685"/>
        <dbReference type="ChEBI" id="CHEBI:15378"/>
        <dbReference type="ChEBI" id="CHEBI:16526"/>
        <dbReference type="ChEBI" id="CHEBI:64479"/>
        <dbReference type="ChEBI" id="CHEBI:78449"/>
        <dbReference type="ChEBI" id="CHEBI:78468"/>
        <dbReference type="ChEBI" id="CHEBI:78469"/>
    </reaction>
    <physiologicalReaction direction="left-to-right" evidence="42">
        <dbReference type="Rhea" id="RHEA:41869"/>
    </physiologicalReaction>
</comment>
<evidence type="ECO:0000256" key="19">
    <source>
        <dbReference type="ARBA" id="ARBA00023442"/>
    </source>
</evidence>
<dbReference type="InterPro" id="IPR014043">
    <property type="entry name" value="Acyl_transferase_dom"/>
</dbReference>
<evidence type="ECO:0000313" key="55">
    <source>
        <dbReference type="Proteomes" id="UP000249497"/>
    </source>
</evidence>
<comment type="catalytic activity">
    <reaction evidence="17">
        <text>(3R)-hydroxyhexadecanoyl-[ACP] = (2E)-hexadecenoyl-[ACP] + H2O</text>
        <dbReference type="Rhea" id="RHEA:41908"/>
        <dbReference type="Rhea" id="RHEA-COMP:9650"/>
        <dbReference type="Rhea" id="RHEA-COMP:9651"/>
        <dbReference type="ChEBI" id="CHEBI:15377"/>
        <dbReference type="ChEBI" id="CHEBI:78480"/>
        <dbReference type="ChEBI" id="CHEBI:78481"/>
    </reaction>
    <physiologicalReaction direction="left-to-right" evidence="17">
        <dbReference type="Rhea" id="RHEA:41909"/>
    </physiologicalReaction>
</comment>
<dbReference type="Pfam" id="PF00550">
    <property type="entry name" value="PP-binding"/>
    <property type="match status" value="1"/>
</dbReference>
<comment type="catalytic activity">
    <reaction evidence="47">
        <text>butanoyl-[ACP] + malonyl-[ACP] + H(+) = 3-oxohexanoyl-[ACP] + holo-[ACP] + CO2</text>
        <dbReference type="Rhea" id="RHEA:41820"/>
        <dbReference type="Rhea" id="RHEA-COMP:9623"/>
        <dbReference type="Rhea" id="RHEA-COMP:9628"/>
        <dbReference type="Rhea" id="RHEA-COMP:9629"/>
        <dbReference type="Rhea" id="RHEA-COMP:9685"/>
        <dbReference type="ChEBI" id="CHEBI:15378"/>
        <dbReference type="ChEBI" id="CHEBI:16526"/>
        <dbReference type="ChEBI" id="CHEBI:64479"/>
        <dbReference type="ChEBI" id="CHEBI:78449"/>
        <dbReference type="ChEBI" id="CHEBI:78454"/>
        <dbReference type="ChEBI" id="CHEBI:78456"/>
    </reaction>
    <physiologicalReaction direction="left-to-right" evidence="47">
        <dbReference type="Rhea" id="RHEA:41821"/>
    </physiologicalReaction>
</comment>
<dbReference type="InterPro" id="IPR001031">
    <property type="entry name" value="Thioesterase"/>
</dbReference>
<dbReference type="InterPro" id="IPR016036">
    <property type="entry name" value="Malonyl_transacylase_ACP-bd"/>
</dbReference>
<evidence type="ECO:0000256" key="27">
    <source>
        <dbReference type="ARBA" id="ARBA00047810"/>
    </source>
</evidence>
<dbReference type="Gene3D" id="3.90.180.10">
    <property type="entry name" value="Medium-chain alcohol dehydrogenases, catalytic domain"/>
    <property type="match status" value="1"/>
</dbReference>
<dbReference type="SMART" id="SM00829">
    <property type="entry name" value="PKS_ER"/>
    <property type="match status" value="1"/>
</dbReference>
<dbReference type="InterPro" id="IPR016039">
    <property type="entry name" value="Thiolase-like"/>
</dbReference>
<dbReference type="SMART" id="SM00826">
    <property type="entry name" value="PKS_DH"/>
    <property type="match status" value="1"/>
</dbReference>
<dbReference type="InterPro" id="IPR020806">
    <property type="entry name" value="PKS_PP-bd"/>
</dbReference>
<keyword evidence="4" id="KW-0808">Transferase</keyword>
<comment type="catalytic activity">
    <reaction evidence="49">
        <text>octanoyl-[ACP] + malonyl-[ACP] + H(+) = 3-oxodecanoyl-[ACP] + holo-[ACP] + CO2</text>
        <dbReference type="Rhea" id="RHEA:41852"/>
        <dbReference type="Rhea" id="RHEA-COMP:9623"/>
        <dbReference type="Rhea" id="RHEA-COMP:9636"/>
        <dbReference type="Rhea" id="RHEA-COMP:9637"/>
        <dbReference type="Rhea" id="RHEA-COMP:9685"/>
        <dbReference type="ChEBI" id="CHEBI:15378"/>
        <dbReference type="ChEBI" id="CHEBI:16526"/>
        <dbReference type="ChEBI" id="CHEBI:64479"/>
        <dbReference type="ChEBI" id="CHEBI:78449"/>
        <dbReference type="ChEBI" id="CHEBI:78463"/>
        <dbReference type="ChEBI" id="CHEBI:78464"/>
    </reaction>
    <physiologicalReaction direction="left-to-right" evidence="49">
        <dbReference type="Rhea" id="RHEA:41853"/>
    </physiologicalReaction>
</comment>
<dbReference type="Gene3D" id="3.40.47.10">
    <property type="match status" value="1"/>
</dbReference>
<evidence type="ECO:0000256" key="15">
    <source>
        <dbReference type="ARBA" id="ARBA00023398"/>
    </source>
</evidence>
<evidence type="ECO:0000256" key="23">
    <source>
        <dbReference type="ARBA" id="ARBA00047440"/>
    </source>
</evidence>
<comment type="pathway">
    <text evidence="1">Lipid metabolism.</text>
</comment>
<dbReference type="CDD" id="cd00833">
    <property type="entry name" value="PKS"/>
    <property type="match status" value="1"/>
</dbReference>
<comment type="catalytic activity">
    <reaction evidence="35">
        <text>a fatty acyl-[ACP] + malonyl-[ACP] + H(+) = a 3-oxoacyl-[ACP] + holo-[ACP] + CO2</text>
        <dbReference type="Rhea" id="RHEA:22836"/>
        <dbReference type="Rhea" id="RHEA-COMP:9623"/>
        <dbReference type="Rhea" id="RHEA-COMP:9685"/>
        <dbReference type="Rhea" id="RHEA-COMP:9916"/>
        <dbReference type="Rhea" id="RHEA-COMP:14125"/>
        <dbReference type="ChEBI" id="CHEBI:15378"/>
        <dbReference type="ChEBI" id="CHEBI:16526"/>
        <dbReference type="ChEBI" id="CHEBI:64479"/>
        <dbReference type="ChEBI" id="CHEBI:78449"/>
        <dbReference type="ChEBI" id="CHEBI:78776"/>
        <dbReference type="ChEBI" id="CHEBI:138651"/>
        <dbReference type="EC" id="2.3.1.41"/>
    </reaction>
    <physiologicalReaction direction="left-to-right" evidence="35">
        <dbReference type="Rhea" id="RHEA:22837"/>
    </physiologicalReaction>
</comment>
<sequence length="2408" mass="261514">MSTFQREPIAVVGIGCRLPGGINSAKKFWDALCQGLDLITDVPGDRFDINSFHHPDSQAYGAIRNRKGGFVRDITSFDADFFGFYPTEASKLDPQQRIVLEASFHALEDSGTPLDQVSGSRTSVFLGTFMYDHLAMQTEAQQRDDITPHIAMGSTSCAIANRVSHRLNLQGPSVSLDTACSSSLVSVHLACQSIWSGDSDAALAGGVNAILRPETSILLSKGGFLGPDGQCKSFDAAGNGYVRSEGAAVVYLKPLSQALQHKDRIYGVIRGSLVNQDGYTAEGLTVPSLKGQEALLKSVYSQAGVDPAKVQYVEAHGPGTAVGDPIEAGAIGSQIGKLRYADTGLPLAIGSIKGNMGHLEGAAGIVGFIKATLTLFHRQIPPQLNHHERNPAIDWDDLHLDVPVKLTNLLDNKDNDEVFVGINSFGAGGTNAHAIIGEAPSEKDSSFSTPTSSNSETWIAVNPSHPRVFVVSARSDIALQKVASELASHLRAPKSPNLSDTAYTLNFRRGCHNKVAIIPATDKEMLCARLDQVDAGKVSKDILMLDKKSATITSTPRVAFLFSGQGGQWLGMGSKLARDQPIFRETLAKFDEIYTPLAGFSIVKEISADHTNDPSRLSNTVIAQSGIAAIQIALAETLIAYGVKPNAIVGHSIGEVAAAYVSGALTLEEAVKVIYIRSRVQAKAAGKGTMLAVGLSATEAEEFVTRHNLSSSVEVAAMNGLKMTTLAGERSALETISTDVQKSGSFAKFVKVEVPYHSQFMDSCKEELIEHLSTYQGKQTHPGMDLYSTVTTDVEPGTHITGEYWFSNVRKPVRYVETVSKILEDGCEYLVEIGPHPVLVSSTQDIANSLDRPAFVLPSMIRENELEPLARVMGVAHAIGVPADIHSFNGSSGRVTDLPLYPFQRQLFSFENPECEQARLSKGRHPFYLDSTQLTDDGRASLRLRLSTGTSPFLKDHSVETAMILPMTGHIETAYMAADLYTPGSKIWLQNLRFEAPLILSPAEDFAPQFILEITSMNKDYVIATRAPDAKPESPWKVCSRGRINMLDDPSTIAPEQMSSVQARIQTAAPVDVEQFYKYIGNAGLIYGEMFQCVKDLWRRGNEIFARVELPAAILHETARFRFHPALLDASFHIVNAYVQHNIGVSAVYLPYTLEAVEVLDSRGISSVWSNVKVKSQTDDTLNVDILVYAEDGRLLVSAKSLVIKRLGSTKIIRSLEHEIAFEHTPNGTEYDDRVPRSLTNIISIDLGLAADIDEVGLFQNVFPTVPIHQISLEEATGDFDPAKFGFRLDRRVMIYIPAVMNMASPDIEKHIELVYSALSRVANWLQHDAGSSTVLVLTKGGCLTSADTQCDPASASVQAAVRVMRNELPRISVQVLDLPLRGSWKSLPSLDAVLGNTRISRHDCVVAVRPSGCYYPQVTTVDSEAEDRWSKPVPARGGRYYSKPVHGGSFGEIAIHDLDPIALGPGDVAIEVHATGLNYNDVITSMGMQSDQATPDALSGDNLGMEIAGVVTRVGASVSGINVGARVMARVTKGLGGSVVVNHQLVVPVPSTVSLAEAACLPMAYMTAYYALVYLGRLREGESILIHSGAGGVGIAAIQVAKLFGARIYATAGNPQRRAWIQGIDGVEAVFDSRSVTFSDEVKKVTHGKGVDLVLNSSNGNIFSQSIACLAPFGRCLQLGKSDVYRNMRVGLQQFRKNCTLFVVDVDSLAVQKPELHRQLLLEVSDLLNRGKLLPLPVTRFPIAEFPKALKSLSRSSAIGKVAVEMPEHEFVKSKPQDRMLLSEDKTYLITGGTGGLGLQLARFLVKRGARHLLLVSRSGPKSAEHRATIDDLISQGARIIIKQADIADYEAVAAMFNNTTDYPPIAGVMHCAGVINNLPSGETTMSAFWKVFRPKALGAWNLHQATQDKNLDFFMLASSISIVIAQPGQLSYASANQFLDALAAHRQSCGLPGLSLSLGVLGSYAGMTTADLGNRILDSLEAQGLLQLDFDTVESTLERLIIRKTCHRILGRISFSAFVDIHNHLRQDAYYAKVQHEKGEAGNDGATGSAKDDRPVIEVLCAGLAKVIGVEPSRIEPKEEINTYAFDSLTLTQVRGMIARELRVTVPLMRLYNNPKIQSLATEIEDMLADGKEESHKDATQTYQHAAVVDLVKELTPLSPWIFKGTGTGKRVVCFHSMGIGASLFTPFLVDCPKGLDLVAVQLPGRETRAHEELPNFSSVVASIAAEIQSWEQPPDVFWGHSFGGIIAFEVLRALRRQGVPLPALMITGTIAPQLIGVWKRRELLMSSLSGDSSADYLLAVTRYVDEPDFVIGILEMLHHDAPLLLDYEYQEENELGVPIVAFSARQDDIAYREELAHWGAQSKNFKLREVDGDHWFLRRNKDVLLQALVDLAGAFVLSKVGSSAQ</sequence>
<comment type="catalytic activity">
    <reaction evidence="43">
        <text>(2E)-tetradecenoyl-[ACP] + NADPH + H(+) = tetradecanoyl-[ACP] + NADP(+)</text>
        <dbReference type="Rhea" id="RHEA:41896"/>
        <dbReference type="Rhea" id="RHEA-COMP:9647"/>
        <dbReference type="Rhea" id="RHEA-COMP:9648"/>
        <dbReference type="ChEBI" id="CHEBI:15378"/>
        <dbReference type="ChEBI" id="CHEBI:57783"/>
        <dbReference type="ChEBI" id="CHEBI:58349"/>
        <dbReference type="ChEBI" id="CHEBI:78475"/>
        <dbReference type="ChEBI" id="CHEBI:78477"/>
    </reaction>
    <physiologicalReaction direction="left-to-right" evidence="43">
        <dbReference type="Rhea" id="RHEA:41897"/>
    </physiologicalReaction>
</comment>
<dbReference type="GO" id="GO:0016297">
    <property type="term" value="F:fatty acyl-[ACP] hydrolase activity"/>
    <property type="evidence" value="ECO:0007669"/>
    <property type="project" value="UniProtKB-EC"/>
</dbReference>
<keyword evidence="55" id="KW-1185">Reference proteome</keyword>
<dbReference type="RefSeq" id="XP_025527470.1">
    <property type="nucleotide sequence ID" value="XM_025675702.1"/>
</dbReference>
<feature type="domain" description="Ketosynthase family 3 (KS3)" evidence="52">
    <location>
        <begin position="6"/>
        <end position="438"/>
    </location>
</feature>
<comment type="catalytic activity">
    <reaction evidence="14">
        <text>a (3R)-hydroxyacyl-[ACP] = a (2E)-enoyl-[ACP] + H2O</text>
        <dbReference type="Rhea" id="RHEA:13097"/>
        <dbReference type="Rhea" id="RHEA-COMP:9925"/>
        <dbReference type="Rhea" id="RHEA-COMP:9945"/>
        <dbReference type="ChEBI" id="CHEBI:15377"/>
        <dbReference type="ChEBI" id="CHEBI:78784"/>
        <dbReference type="ChEBI" id="CHEBI:78827"/>
        <dbReference type="EC" id="4.2.1.59"/>
    </reaction>
    <physiologicalReaction direction="left-to-right" evidence="14">
        <dbReference type="Rhea" id="RHEA:13098"/>
    </physiologicalReaction>
</comment>
<dbReference type="Proteomes" id="UP000249497">
    <property type="component" value="Unassembled WGS sequence"/>
</dbReference>
<dbReference type="GO" id="GO:0141148">
    <property type="term" value="F:enoyl-[acyl-carrier-protein] reductase (NADPH) activity"/>
    <property type="evidence" value="ECO:0007669"/>
    <property type="project" value="UniProtKB-EC"/>
</dbReference>
<comment type="catalytic activity">
    <reaction evidence="11">
        <text>(3R)-hydroxydodecanoyl-[ACP] = (2E)-dodecenoyl-[ACP] + H2O</text>
        <dbReference type="Rhea" id="RHEA:41876"/>
        <dbReference type="Rhea" id="RHEA-COMP:9642"/>
        <dbReference type="Rhea" id="RHEA-COMP:9643"/>
        <dbReference type="ChEBI" id="CHEBI:15377"/>
        <dbReference type="ChEBI" id="CHEBI:78470"/>
        <dbReference type="ChEBI" id="CHEBI:78472"/>
    </reaction>
    <physiologicalReaction direction="left-to-right" evidence="11">
        <dbReference type="Rhea" id="RHEA:41877"/>
    </physiologicalReaction>
</comment>
<feature type="region of interest" description="C-terminal hotdog fold" evidence="50">
    <location>
        <begin position="1068"/>
        <end position="1213"/>
    </location>
</feature>
<feature type="region of interest" description="N-terminal hotdog fold" evidence="50">
    <location>
        <begin position="925"/>
        <end position="1051"/>
    </location>
</feature>
<evidence type="ECO:0000256" key="45">
    <source>
        <dbReference type="ARBA" id="ARBA00049414"/>
    </source>
</evidence>
<keyword evidence="7" id="KW-0663">Pyridoxal phosphate</keyword>
<evidence type="ECO:0000256" key="34">
    <source>
        <dbReference type="ARBA" id="ARBA00048420"/>
    </source>
</evidence>
<evidence type="ECO:0000256" key="20">
    <source>
        <dbReference type="ARBA" id="ARBA00047300"/>
    </source>
</evidence>
<dbReference type="PROSITE" id="PS50075">
    <property type="entry name" value="CARRIER"/>
    <property type="match status" value="1"/>
</dbReference>
<evidence type="ECO:0000256" key="8">
    <source>
        <dbReference type="ARBA" id="ARBA00023268"/>
    </source>
</evidence>
<evidence type="ECO:0000256" key="29">
    <source>
        <dbReference type="ARBA" id="ARBA00047953"/>
    </source>
</evidence>
<comment type="catalytic activity">
    <reaction evidence="33">
        <text>tetradecanoyl-[ACP] + H2O = tetradecanoate + holo-[ACP] + H(+)</text>
        <dbReference type="Rhea" id="RHEA:30123"/>
        <dbReference type="Rhea" id="RHEA-COMP:9648"/>
        <dbReference type="Rhea" id="RHEA-COMP:9685"/>
        <dbReference type="ChEBI" id="CHEBI:15377"/>
        <dbReference type="ChEBI" id="CHEBI:15378"/>
        <dbReference type="ChEBI" id="CHEBI:30807"/>
        <dbReference type="ChEBI" id="CHEBI:64479"/>
        <dbReference type="ChEBI" id="CHEBI:78477"/>
        <dbReference type="EC" id="3.1.2.14"/>
    </reaction>
    <physiologicalReaction direction="left-to-right" evidence="33">
        <dbReference type="Rhea" id="RHEA:30124"/>
    </physiologicalReaction>
</comment>
<dbReference type="GO" id="GO:0019171">
    <property type="term" value="F:(3R)-hydroxyacyl-[acyl-carrier-protein] dehydratase activity"/>
    <property type="evidence" value="ECO:0007669"/>
    <property type="project" value="UniProtKB-EC"/>
</dbReference>
<proteinExistence type="predicted"/>
<evidence type="ECO:0000256" key="49">
    <source>
        <dbReference type="ARBA" id="ARBA00049533"/>
    </source>
</evidence>
<feature type="domain" description="PKS/mFAS DH" evidence="53">
    <location>
        <begin position="925"/>
        <end position="1213"/>
    </location>
</feature>
<evidence type="ECO:0000256" key="9">
    <source>
        <dbReference type="ARBA" id="ARBA00023315"/>
    </source>
</evidence>
<keyword evidence="3" id="KW-0597">Phosphoprotein</keyword>
<dbReference type="SUPFAM" id="SSF53901">
    <property type="entry name" value="Thiolase-like"/>
    <property type="match status" value="1"/>
</dbReference>
<evidence type="ECO:0000256" key="21">
    <source>
        <dbReference type="ARBA" id="ARBA00047394"/>
    </source>
</evidence>
<dbReference type="InterPro" id="IPR013154">
    <property type="entry name" value="ADH-like_N"/>
</dbReference>
<dbReference type="InterPro" id="IPR014030">
    <property type="entry name" value="Ketoacyl_synth_N"/>
</dbReference>
<evidence type="ECO:0000256" key="2">
    <source>
        <dbReference type="ARBA" id="ARBA00022450"/>
    </source>
</evidence>
<dbReference type="InterPro" id="IPR036736">
    <property type="entry name" value="ACP-like_sf"/>
</dbReference>
<evidence type="ECO:0000256" key="17">
    <source>
        <dbReference type="ARBA" id="ARBA00023401"/>
    </source>
</evidence>
<evidence type="ECO:0000256" key="43">
    <source>
        <dbReference type="ARBA" id="ARBA00049171"/>
    </source>
</evidence>
<dbReference type="Pfam" id="PF02801">
    <property type="entry name" value="Ketoacyl-synt_C"/>
    <property type="match status" value="1"/>
</dbReference>
<dbReference type="Pfam" id="PF08659">
    <property type="entry name" value="KR"/>
    <property type="match status" value="1"/>
</dbReference>
<dbReference type="GO" id="GO:0006633">
    <property type="term" value="P:fatty acid biosynthetic process"/>
    <property type="evidence" value="ECO:0007669"/>
    <property type="project" value="InterPro"/>
</dbReference>
<comment type="catalytic activity">
    <reaction evidence="29">
        <text>3-oxobutanoyl-[ACP] + NADPH + H(+) = (3R)-hydroxybutanoyl-[ACP] + NADP(+)</text>
        <dbReference type="Rhea" id="RHEA:41804"/>
        <dbReference type="Rhea" id="RHEA-COMP:9625"/>
        <dbReference type="Rhea" id="RHEA-COMP:9626"/>
        <dbReference type="ChEBI" id="CHEBI:15378"/>
        <dbReference type="ChEBI" id="CHEBI:57783"/>
        <dbReference type="ChEBI" id="CHEBI:58349"/>
        <dbReference type="ChEBI" id="CHEBI:78450"/>
        <dbReference type="ChEBI" id="CHEBI:78451"/>
    </reaction>
    <physiologicalReaction direction="left-to-right" evidence="29">
        <dbReference type="Rhea" id="RHEA:41805"/>
    </physiologicalReaction>
</comment>
<evidence type="ECO:0000256" key="3">
    <source>
        <dbReference type="ARBA" id="ARBA00022553"/>
    </source>
</evidence>
<dbReference type="SMART" id="SM00823">
    <property type="entry name" value="PKS_PP"/>
    <property type="match status" value="1"/>
</dbReference>
<keyword evidence="6" id="KW-0521">NADP</keyword>
<evidence type="ECO:0000256" key="16">
    <source>
        <dbReference type="ARBA" id="ARBA00023399"/>
    </source>
</evidence>
<comment type="catalytic activity">
    <reaction evidence="38">
        <text>holo-[ACP] + acetyl-CoA = acetyl-[ACP] + CoA</text>
        <dbReference type="Rhea" id="RHEA:41788"/>
        <dbReference type="Rhea" id="RHEA-COMP:9621"/>
        <dbReference type="Rhea" id="RHEA-COMP:9685"/>
        <dbReference type="ChEBI" id="CHEBI:57287"/>
        <dbReference type="ChEBI" id="CHEBI:57288"/>
        <dbReference type="ChEBI" id="CHEBI:64479"/>
        <dbReference type="ChEBI" id="CHEBI:78446"/>
        <dbReference type="EC" id="2.3.1.38"/>
    </reaction>
    <physiologicalReaction direction="left-to-right" evidence="38">
        <dbReference type="Rhea" id="RHEA:41789"/>
    </physiologicalReaction>
</comment>
<dbReference type="InterPro" id="IPR020843">
    <property type="entry name" value="ER"/>
</dbReference>
<comment type="catalytic activity">
    <reaction evidence="36">
        <text>3-oxohexanoyl-[ACP] + NADPH + H(+) = (3R)-hydroxyhexanoyl-[ACP] + NADP(+)</text>
        <dbReference type="Rhea" id="RHEA:41824"/>
        <dbReference type="Rhea" id="RHEA-COMP:9629"/>
        <dbReference type="Rhea" id="RHEA-COMP:9630"/>
        <dbReference type="ChEBI" id="CHEBI:15378"/>
        <dbReference type="ChEBI" id="CHEBI:57783"/>
        <dbReference type="ChEBI" id="CHEBI:58349"/>
        <dbReference type="ChEBI" id="CHEBI:78456"/>
        <dbReference type="ChEBI" id="CHEBI:78457"/>
    </reaction>
    <physiologicalReaction direction="left-to-right" evidence="36">
        <dbReference type="Rhea" id="RHEA:41825"/>
    </physiologicalReaction>
</comment>
<dbReference type="InterPro" id="IPR016035">
    <property type="entry name" value="Acyl_Trfase/lysoPLipase"/>
</dbReference>
<dbReference type="InterPro" id="IPR032821">
    <property type="entry name" value="PKS_assoc"/>
</dbReference>
<evidence type="ECO:0000256" key="25">
    <source>
        <dbReference type="ARBA" id="ARBA00047500"/>
    </source>
</evidence>
<dbReference type="InterPro" id="IPR002364">
    <property type="entry name" value="Quin_OxRdtase/zeta-crystal_CS"/>
</dbReference>
<comment type="catalytic activity">
    <reaction evidence="15">
        <text>(3R)-hydroxytetradecanoyl-[ACP] = (2E)-tetradecenoyl-[ACP] + H2O</text>
        <dbReference type="Rhea" id="RHEA:41892"/>
        <dbReference type="Rhea" id="RHEA-COMP:9646"/>
        <dbReference type="Rhea" id="RHEA-COMP:9647"/>
        <dbReference type="ChEBI" id="CHEBI:15377"/>
        <dbReference type="ChEBI" id="CHEBI:78474"/>
        <dbReference type="ChEBI" id="CHEBI:78475"/>
    </reaction>
    <physiologicalReaction direction="left-to-right" evidence="15">
        <dbReference type="Rhea" id="RHEA:41893"/>
    </physiologicalReaction>
</comment>
<dbReference type="InterPro" id="IPR009081">
    <property type="entry name" value="PP-bd_ACP"/>
</dbReference>
<feature type="active site" description="Proton acceptor; for dehydratase activity" evidence="50">
    <location>
        <position position="957"/>
    </location>
</feature>
<evidence type="ECO:0000256" key="14">
    <source>
        <dbReference type="ARBA" id="ARBA00023394"/>
    </source>
</evidence>
<comment type="catalytic activity">
    <reaction evidence="41">
        <text>(2E)-octadecenoyl-[ACP] + NADPH + H(+) = octadecanoyl-[ACP] + NADP(+)</text>
        <dbReference type="Rhea" id="RHEA:41928"/>
        <dbReference type="Rhea" id="RHEA-COMP:9655"/>
        <dbReference type="Rhea" id="RHEA-COMP:9656"/>
        <dbReference type="ChEBI" id="CHEBI:15378"/>
        <dbReference type="ChEBI" id="CHEBI:57783"/>
        <dbReference type="ChEBI" id="CHEBI:58349"/>
        <dbReference type="ChEBI" id="CHEBI:78489"/>
        <dbReference type="ChEBI" id="CHEBI:78495"/>
    </reaction>
    <physiologicalReaction direction="left-to-right" evidence="41">
        <dbReference type="Rhea" id="RHEA:41929"/>
    </physiologicalReaction>
</comment>
<gene>
    <name evidence="54" type="ORF">BO86DRAFT_430487</name>
</gene>
<dbReference type="PROSITE" id="PS00606">
    <property type="entry name" value="KS3_1"/>
    <property type="match status" value="1"/>
</dbReference>
<dbReference type="Pfam" id="PF21089">
    <property type="entry name" value="PKS_DH_N"/>
    <property type="match status" value="1"/>
</dbReference>
<dbReference type="PANTHER" id="PTHR43775">
    <property type="entry name" value="FATTY ACID SYNTHASE"/>
    <property type="match status" value="1"/>
</dbReference>
<evidence type="ECO:0000256" key="7">
    <source>
        <dbReference type="ARBA" id="ARBA00022898"/>
    </source>
</evidence>
<evidence type="ECO:0000256" key="33">
    <source>
        <dbReference type="ARBA" id="ARBA00048289"/>
    </source>
</evidence>
<dbReference type="FunFam" id="3.40.50.720:FF:000209">
    <property type="entry name" value="Polyketide synthase Pks12"/>
    <property type="match status" value="1"/>
</dbReference>
<dbReference type="GO" id="GO:0031177">
    <property type="term" value="F:phosphopantetheine binding"/>
    <property type="evidence" value="ECO:0007669"/>
    <property type="project" value="InterPro"/>
</dbReference>
<dbReference type="PROSITE" id="PS52019">
    <property type="entry name" value="PKS_MFAS_DH"/>
    <property type="match status" value="1"/>
</dbReference>
<comment type="catalytic activity">
    <reaction evidence="44">
        <text>3-oxododecanoyl-[ACP] + NADPH + H(+) = (3R)-hydroxydodecanoyl-[ACP] + NADP(+)</text>
        <dbReference type="Rhea" id="RHEA:41872"/>
        <dbReference type="Rhea" id="RHEA-COMP:9641"/>
        <dbReference type="Rhea" id="RHEA-COMP:9642"/>
        <dbReference type="ChEBI" id="CHEBI:15378"/>
        <dbReference type="ChEBI" id="CHEBI:57783"/>
        <dbReference type="ChEBI" id="CHEBI:58349"/>
        <dbReference type="ChEBI" id="CHEBI:78469"/>
        <dbReference type="ChEBI" id="CHEBI:78470"/>
    </reaction>
    <physiologicalReaction direction="left-to-right" evidence="44">
        <dbReference type="Rhea" id="RHEA:41873"/>
    </physiologicalReaction>
</comment>
<comment type="catalytic activity">
    <reaction evidence="23">
        <text>3-oxodecanoyl-[ACP] + NADPH + H(+) = (3R)-hydroxydecanoyl-[ACP] + NADP(+)</text>
        <dbReference type="Rhea" id="RHEA:41856"/>
        <dbReference type="Rhea" id="RHEA-COMP:9637"/>
        <dbReference type="Rhea" id="RHEA-COMP:9638"/>
        <dbReference type="ChEBI" id="CHEBI:15378"/>
        <dbReference type="ChEBI" id="CHEBI:57783"/>
        <dbReference type="ChEBI" id="CHEBI:58349"/>
        <dbReference type="ChEBI" id="CHEBI:78464"/>
        <dbReference type="ChEBI" id="CHEBI:78466"/>
    </reaction>
    <physiologicalReaction direction="left-to-right" evidence="23">
        <dbReference type="Rhea" id="RHEA:41857"/>
    </physiologicalReaction>
</comment>
<evidence type="ECO:0000256" key="42">
    <source>
        <dbReference type="ARBA" id="ARBA00049109"/>
    </source>
</evidence>
<comment type="catalytic activity">
    <reaction evidence="20">
        <text>3-oxooctadecanoyl-[ACP] + NADPH + H(+) = (3R)-hydroxyoctadecanoyl-[ACP] + NADP(+)</text>
        <dbReference type="Rhea" id="RHEA:41920"/>
        <dbReference type="Rhea" id="RHEA-COMP:9653"/>
        <dbReference type="Rhea" id="RHEA-COMP:9654"/>
        <dbReference type="ChEBI" id="CHEBI:15378"/>
        <dbReference type="ChEBI" id="CHEBI:57783"/>
        <dbReference type="ChEBI" id="CHEBI:58349"/>
        <dbReference type="ChEBI" id="CHEBI:78487"/>
        <dbReference type="ChEBI" id="CHEBI:78488"/>
    </reaction>
    <physiologicalReaction direction="left-to-right" evidence="20">
        <dbReference type="Rhea" id="RHEA:41921"/>
    </physiologicalReaction>
</comment>
<dbReference type="InterPro" id="IPR001227">
    <property type="entry name" value="Ac_transferase_dom_sf"/>
</dbReference>
<keyword evidence="8" id="KW-0511">Multifunctional enzyme</keyword>
<evidence type="ECO:0000256" key="35">
    <source>
        <dbReference type="ARBA" id="ARBA00048506"/>
    </source>
</evidence>
<evidence type="ECO:0000256" key="37">
    <source>
        <dbReference type="ARBA" id="ARBA00048650"/>
    </source>
</evidence>
<dbReference type="Pfam" id="PF08240">
    <property type="entry name" value="ADH_N"/>
    <property type="match status" value="1"/>
</dbReference>
<evidence type="ECO:0000256" key="5">
    <source>
        <dbReference type="ARBA" id="ARBA00022799"/>
    </source>
</evidence>
<dbReference type="SMART" id="SM00827">
    <property type="entry name" value="PKS_AT"/>
    <property type="match status" value="1"/>
</dbReference>
<dbReference type="InterPro" id="IPR049551">
    <property type="entry name" value="PKS_DH_C"/>
</dbReference>
<evidence type="ECO:0000256" key="10">
    <source>
        <dbReference type="ARBA" id="ARBA00023332"/>
    </source>
</evidence>
<dbReference type="InterPro" id="IPR042104">
    <property type="entry name" value="PKS_dehydratase_sf"/>
</dbReference>
<reference evidence="54 55" key="1">
    <citation type="submission" date="2018-02" db="EMBL/GenBank/DDBJ databases">
        <title>The genomes of Aspergillus section Nigri reveals drivers in fungal speciation.</title>
        <authorList>
            <consortium name="DOE Joint Genome Institute"/>
            <person name="Vesth T.C."/>
            <person name="Nybo J."/>
            <person name="Theobald S."/>
            <person name="Brandl J."/>
            <person name="Frisvad J.C."/>
            <person name="Nielsen K.F."/>
            <person name="Lyhne E.K."/>
            <person name="Kogle M.E."/>
            <person name="Kuo A."/>
            <person name="Riley R."/>
            <person name="Clum A."/>
            <person name="Nolan M."/>
            <person name="Lipzen A."/>
            <person name="Salamov A."/>
            <person name="Henrissat B."/>
            <person name="Wiebenga A."/>
            <person name="De vries R.P."/>
            <person name="Grigoriev I.V."/>
            <person name="Mortensen U.H."/>
            <person name="Andersen M.R."/>
            <person name="Baker S.E."/>
        </authorList>
    </citation>
    <scope>NUCLEOTIDE SEQUENCE [LARGE SCALE GENOMIC DNA]</scope>
    <source>
        <strain evidence="54 55">CBS 114.51</strain>
    </source>
</reference>
<accession>A0A8T8X099</accession>
<dbReference type="SMART" id="SM00825">
    <property type="entry name" value="PKS_KS"/>
    <property type="match status" value="1"/>
</dbReference>
<dbReference type="PROSITE" id="PS01162">
    <property type="entry name" value="QOR_ZETA_CRYSTAL"/>
    <property type="match status" value="1"/>
</dbReference>
<keyword evidence="2" id="KW-0596">Phosphopantetheine</keyword>
<evidence type="ECO:0000259" key="53">
    <source>
        <dbReference type="PROSITE" id="PS52019"/>
    </source>
</evidence>
<evidence type="ECO:0000256" key="18">
    <source>
        <dbReference type="ARBA" id="ARBA00023402"/>
    </source>
</evidence>
<dbReference type="InterPro" id="IPR013149">
    <property type="entry name" value="ADH-like_C"/>
</dbReference>
<dbReference type="Pfam" id="PF00109">
    <property type="entry name" value="ketoacyl-synt"/>
    <property type="match status" value="1"/>
</dbReference>
<dbReference type="CDD" id="cd05195">
    <property type="entry name" value="enoyl_red"/>
    <property type="match status" value="1"/>
</dbReference>
<comment type="catalytic activity">
    <reaction evidence="37">
        <text>a 2,3-saturated acyl-[ACP] + NADP(+) = a (2E)-enoyl-[ACP] + NADPH + H(+)</text>
        <dbReference type="Rhea" id="RHEA:22564"/>
        <dbReference type="Rhea" id="RHEA-COMP:9925"/>
        <dbReference type="Rhea" id="RHEA-COMP:9926"/>
        <dbReference type="ChEBI" id="CHEBI:15378"/>
        <dbReference type="ChEBI" id="CHEBI:57783"/>
        <dbReference type="ChEBI" id="CHEBI:58349"/>
        <dbReference type="ChEBI" id="CHEBI:78784"/>
        <dbReference type="ChEBI" id="CHEBI:78785"/>
        <dbReference type="EC" id="1.3.1.39"/>
    </reaction>
    <physiologicalReaction direction="right-to-left" evidence="37">
        <dbReference type="Rhea" id="RHEA:22566"/>
    </physiologicalReaction>
</comment>
<evidence type="ECO:0000256" key="40">
    <source>
        <dbReference type="ARBA" id="ARBA00048935"/>
    </source>
</evidence>
<keyword evidence="9" id="KW-0012">Acyltransferase</keyword>
<evidence type="ECO:0000256" key="50">
    <source>
        <dbReference type="PROSITE-ProRule" id="PRU01363"/>
    </source>
</evidence>
<evidence type="ECO:0000256" key="30">
    <source>
        <dbReference type="ARBA" id="ARBA00047961"/>
    </source>
</evidence>
<evidence type="ECO:0000256" key="22">
    <source>
        <dbReference type="ARBA" id="ARBA00047400"/>
    </source>
</evidence>
<dbReference type="SUPFAM" id="SSF55048">
    <property type="entry name" value="Probable ACP-binding domain of malonyl-CoA ACP transacylase"/>
    <property type="match status" value="1"/>
</dbReference>
<dbReference type="EMBL" id="KZ824794">
    <property type="protein sequence ID" value="RAH81576.1"/>
    <property type="molecule type" value="Genomic_DNA"/>
</dbReference>
<evidence type="ECO:0000256" key="46">
    <source>
        <dbReference type="ARBA" id="ARBA00049422"/>
    </source>
</evidence>
<dbReference type="SUPFAM" id="SSF51735">
    <property type="entry name" value="NAD(P)-binding Rossmann-fold domains"/>
    <property type="match status" value="3"/>
</dbReference>
<dbReference type="GO" id="GO:0044550">
    <property type="term" value="P:secondary metabolite biosynthetic process"/>
    <property type="evidence" value="ECO:0007669"/>
    <property type="project" value="TreeGrafter"/>
</dbReference>
<evidence type="ECO:0000313" key="54">
    <source>
        <dbReference type="EMBL" id="RAH81576.1"/>
    </source>
</evidence>
<dbReference type="Gene3D" id="3.40.366.10">
    <property type="entry name" value="Malonyl-Coenzyme A Acyl Carrier Protein, domain 2"/>
    <property type="match status" value="1"/>
</dbReference>
<evidence type="ECO:0000256" key="6">
    <source>
        <dbReference type="ARBA" id="ARBA00022857"/>
    </source>
</evidence>
<dbReference type="InterPro" id="IPR029058">
    <property type="entry name" value="AB_hydrolase_fold"/>
</dbReference>
<dbReference type="Gene3D" id="1.10.1200.10">
    <property type="entry name" value="ACP-like"/>
    <property type="match status" value="1"/>
</dbReference>
<dbReference type="Pfam" id="PF16197">
    <property type="entry name" value="KAsynt_C_assoc"/>
    <property type="match status" value="1"/>
</dbReference>
<comment type="catalytic activity">
    <reaction evidence="31">
        <text>hexadecanoyl-[ACP] + malonyl-[ACP] + H(+) = 3-oxooctadecanoyl-[ACP] + holo-[ACP] + CO2</text>
        <dbReference type="Rhea" id="RHEA:41916"/>
        <dbReference type="Rhea" id="RHEA-COMP:9623"/>
        <dbReference type="Rhea" id="RHEA-COMP:9652"/>
        <dbReference type="Rhea" id="RHEA-COMP:9653"/>
        <dbReference type="Rhea" id="RHEA-COMP:9685"/>
        <dbReference type="ChEBI" id="CHEBI:15378"/>
        <dbReference type="ChEBI" id="CHEBI:16526"/>
        <dbReference type="ChEBI" id="CHEBI:64479"/>
        <dbReference type="ChEBI" id="CHEBI:78449"/>
        <dbReference type="ChEBI" id="CHEBI:78483"/>
        <dbReference type="ChEBI" id="CHEBI:78487"/>
    </reaction>
    <physiologicalReaction direction="left-to-right" evidence="31">
        <dbReference type="Rhea" id="RHEA:41917"/>
    </physiologicalReaction>
</comment>
<dbReference type="InterPro" id="IPR020807">
    <property type="entry name" value="PKS_DH"/>
</dbReference>
<protein>
    <submittedName>
        <fullName evidence="54">Polyketide synthase</fullName>
    </submittedName>
</protein>
<dbReference type="InterPro" id="IPR018201">
    <property type="entry name" value="Ketoacyl_synth_AS"/>
</dbReference>
<dbReference type="OrthoDB" id="5334845at2759"/>
<comment type="catalytic activity">
    <reaction evidence="24">
        <text>tetradecanoyl-[ACP] + malonyl-[ACP] + H(+) = 3-oxohexadecanoyl-[ACP] + holo-[ACP] + CO2</text>
        <dbReference type="Rhea" id="RHEA:41900"/>
        <dbReference type="Rhea" id="RHEA-COMP:9623"/>
        <dbReference type="Rhea" id="RHEA-COMP:9648"/>
        <dbReference type="Rhea" id="RHEA-COMP:9649"/>
        <dbReference type="Rhea" id="RHEA-COMP:9685"/>
        <dbReference type="ChEBI" id="CHEBI:15378"/>
        <dbReference type="ChEBI" id="CHEBI:16526"/>
        <dbReference type="ChEBI" id="CHEBI:64479"/>
        <dbReference type="ChEBI" id="CHEBI:78449"/>
        <dbReference type="ChEBI" id="CHEBI:78477"/>
        <dbReference type="ChEBI" id="CHEBI:78478"/>
    </reaction>
    <physiologicalReaction direction="left-to-right" evidence="24">
        <dbReference type="Rhea" id="RHEA:41901"/>
    </physiologicalReaction>
</comment>
<dbReference type="Gene3D" id="3.30.70.3290">
    <property type="match status" value="1"/>
</dbReference>
<comment type="catalytic activity">
    <reaction evidence="16">
        <text>(3R)-hydroxyoctadecanoyl-[ACP] = (2E)-octadecenoyl-[ACP] + H2O</text>
        <dbReference type="Rhea" id="RHEA:41924"/>
        <dbReference type="Rhea" id="RHEA-COMP:9654"/>
        <dbReference type="Rhea" id="RHEA-COMP:9655"/>
        <dbReference type="ChEBI" id="CHEBI:15377"/>
        <dbReference type="ChEBI" id="CHEBI:78488"/>
        <dbReference type="ChEBI" id="CHEBI:78489"/>
    </reaction>
    <physiologicalReaction direction="left-to-right" evidence="16">
        <dbReference type="Rhea" id="RHEA:41925"/>
    </physiologicalReaction>
</comment>
<evidence type="ECO:0000256" key="38">
    <source>
        <dbReference type="ARBA" id="ARBA00048691"/>
    </source>
</evidence>
<comment type="catalytic activity">
    <reaction evidence="39">
        <text>hexadecanoyl-[ACP] + H2O = hexadecanoate + holo-[ACP] + H(+)</text>
        <dbReference type="Rhea" id="RHEA:41932"/>
        <dbReference type="Rhea" id="RHEA-COMP:9652"/>
        <dbReference type="Rhea" id="RHEA-COMP:9685"/>
        <dbReference type="ChEBI" id="CHEBI:7896"/>
        <dbReference type="ChEBI" id="CHEBI:15377"/>
        <dbReference type="ChEBI" id="CHEBI:15378"/>
        <dbReference type="ChEBI" id="CHEBI:64479"/>
        <dbReference type="ChEBI" id="CHEBI:78483"/>
        <dbReference type="EC" id="3.1.2.14"/>
    </reaction>
    <physiologicalReaction direction="left-to-right" evidence="39">
        <dbReference type="Rhea" id="RHEA:41933"/>
    </physiologicalReaction>
</comment>
<evidence type="ECO:0000256" key="48">
    <source>
        <dbReference type="ARBA" id="ARBA00049521"/>
    </source>
</evidence>
<dbReference type="GO" id="GO:0004313">
    <property type="term" value="F:[acyl-carrier-protein] S-acetyltransferase activity"/>
    <property type="evidence" value="ECO:0007669"/>
    <property type="project" value="UniProtKB-EC"/>
</dbReference>
<evidence type="ECO:0000256" key="39">
    <source>
        <dbReference type="ARBA" id="ARBA00048704"/>
    </source>
</evidence>
<dbReference type="GO" id="GO:0004312">
    <property type="term" value="F:fatty acid synthase activity"/>
    <property type="evidence" value="ECO:0007669"/>
    <property type="project" value="TreeGrafter"/>
</dbReference>
<comment type="catalytic activity">
    <reaction evidence="40">
        <text>3-oxotetradecanoyl-[ACP] + NADPH + H(+) = (3R)-hydroxytetradecanoyl-[ACP] + NADP(+)</text>
        <dbReference type="Rhea" id="RHEA:41888"/>
        <dbReference type="Rhea" id="RHEA-COMP:9645"/>
        <dbReference type="Rhea" id="RHEA-COMP:9646"/>
        <dbReference type="ChEBI" id="CHEBI:15378"/>
        <dbReference type="ChEBI" id="CHEBI:57783"/>
        <dbReference type="ChEBI" id="CHEBI:58349"/>
        <dbReference type="ChEBI" id="CHEBI:78473"/>
        <dbReference type="ChEBI" id="CHEBI:78474"/>
    </reaction>
    <physiologicalReaction direction="left-to-right" evidence="40">
        <dbReference type="Rhea" id="RHEA:41889"/>
    </physiologicalReaction>
</comment>
<comment type="catalytic activity">
    <reaction evidence="27">
        <text>(2E)-hexadecenoyl-[ACP] + NADPH + H(+) = hexadecanoyl-[ACP] + NADP(+)</text>
        <dbReference type="Rhea" id="RHEA:41912"/>
        <dbReference type="Rhea" id="RHEA-COMP:9651"/>
        <dbReference type="Rhea" id="RHEA-COMP:9652"/>
        <dbReference type="ChEBI" id="CHEBI:15378"/>
        <dbReference type="ChEBI" id="CHEBI:57783"/>
        <dbReference type="ChEBI" id="CHEBI:58349"/>
        <dbReference type="ChEBI" id="CHEBI:78481"/>
        <dbReference type="ChEBI" id="CHEBI:78483"/>
    </reaction>
    <physiologicalReaction direction="left-to-right" evidence="27">
        <dbReference type="Rhea" id="RHEA:41913"/>
    </physiologicalReaction>
</comment>
<dbReference type="PROSITE" id="PS52004">
    <property type="entry name" value="KS3_2"/>
    <property type="match status" value="1"/>
</dbReference>
<feature type="domain" description="Carrier" evidence="51">
    <location>
        <begin position="2053"/>
        <end position="2130"/>
    </location>
</feature>
<evidence type="ECO:0000256" key="47">
    <source>
        <dbReference type="ARBA" id="ARBA00049449"/>
    </source>
</evidence>
<dbReference type="Gene3D" id="3.40.50.720">
    <property type="entry name" value="NAD(P)-binding Rossmann-like Domain"/>
    <property type="match status" value="3"/>
</dbReference>
<comment type="catalytic activity">
    <reaction evidence="22">
        <text>a (3R)-hydroxyacyl-[ACP] + NADP(+) = a 3-oxoacyl-[ACP] + NADPH + H(+)</text>
        <dbReference type="Rhea" id="RHEA:17397"/>
        <dbReference type="Rhea" id="RHEA-COMP:9916"/>
        <dbReference type="Rhea" id="RHEA-COMP:9945"/>
        <dbReference type="ChEBI" id="CHEBI:15378"/>
        <dbReference type="ChEBI" id="CHEBI:57783"/>
        <dbReference type="ChEBI" id="CHEBI:58349"/>
        <dbReference type="ChEBI" id="CHEBI:78776"/>
        <dbReference type="ChEBI" id="CHEBI:78827"/>
        <dbReference type="EC" id="1.1.1.100"/>
    </reaction>
    <physiologicalReaction direction="right-to-left" evidence="22">
        <dbReference type="Rhea" id="RHEA:17399"/>
    </physiologicalReaction>
</comment>
<dbReference type="GO" id="GO:1901336">
    <property type="term" value="P:lactone biosynthetic process"/>
    <property type="evidence" value="ECO:0007669"/>
    <property type="project" value="UniProtKB-ARBA"/>
</dbReference>
<dbReference type="GeneID" id="37179395"/>
<dbReference type="InterPro" id="IPR011032">
    <property type="entry name" value="GroES-like_sf"/>
</dbReference>
<evidence type="ECO:0000256" key="12">
    <source>
        <dbReference type="ARBA" id="ARBA00023373"/>
    </source>
</evidence>
<evidence type="ECO:0000256" key="1">
    <source>
        <dbReference type="ARBA" id="ARBA00005189"/>
    </source>
</evidence>
<comment type="catalytic activity">
    <reaction evidence="13">
        <text>(3R)-hydroxydecanoyl-[ACP] = (2E)-decenoyl-[ACP] + H2O</text>
        <dbReference type="Rhea" id="RHEA:41860"/>
        <dbReference type="Rhea" id="RHEA-COMP:9638"/>
        <dbReference type="Rhea" id="RHEA-COMP:9639"/>
        <dbReference type="ChEBI" id="CHEBI:15377"/>
        <dbReference type="ChEBI" id="CHEBI:78466"/>
        <dbReference type="ChEBI" id="CHEBI:78467"/>
    </reaction>
    <physiologicalReaction direction="left-to-right" evidence="13">
        <dbReference type="Rhea" id="RHEA:41861"/>
    </physiologicalReaction>
</comment>
<evidence type="ECO:0000256" key="32">
    <source>
        <dbReference type="ARBA" id="ARBA00048281"/>
    </source>
</evidence>
<comment type="function">
    <text evidence="19">Fatty acid synthetase is a multifunctional enzyme that catalyzes the de novo biosynthesis of long-chain saturated fatty acids starting from acetyl-CoA and malonyl-CoA in the presence of NADPH. This multifunctional protein contains 7 catalytic activities and a site for the binding of the prosthetic group 4'-phosphopantetheine of the acyl carrier protein ([ACP]) domain.</text>
</comment>
<evidence type="ECO:0000256" key="24">
    <source>
        <dbReference type="ARBA" id="ARBA00047451"/>
    </source>
</evidence>
<dbReference type="InterPro" id="IPR014031">
    <property type="entry name" value="Ketoacyl_synth_C"/>
</dbReference>
<evidence type="ECO:0000256" key="26">
    <source>
        <dbReference type="ARBA" id="ARBA00047578"/>
    </source>
</evidence>
<comment type="catalytic activity">
    <reaction evidence="12">
        <text>(3R)-hydroxyhexanoyl-[ACP] = (2E)-hexenoyl-[ACP] + H2O</text>
        <dbReference type="Rhea" id="RHEA:41828"/>
        <dbReference type="Rhea" id="RHEA-COMP:9630"/>
        <dbReference type="Rhea" id="RHEA-COMP:9631"/>
        <dbReference type="ChEBI" id="CHEBI:15377"/>
        <dbReference type="ChEBI" id="CHEBI:78457"/>
        <dbReference type="ChEBI" id="CHEBI:78458"/>
    </reaction>
    <physiologicalReaction direction="left-to-right" evidence="12">
        <dbReference type="Rhea" id="RHEA:41829"/>
    </physiologicalReaction>
</comment>
<comment type="catalytic activity">
    <reaction evidence="46">
        <text>3-oxooctanoyl-[ACP] + NADPH + H(+) = (3R)-hydroxyoctanoyl-[ACP] + NADP(+)</text>
        <dbReference type="Rhea" id="RHEA:41840"/>
        <dbReference type="Rhea" id="RHEA-COMP:9633"/>
        <dbReference type="Rhea" id="RHEA-COMP:9634"/>
        <dbReference type="ChEBI" id="CHEBI:15378"/>
        <dbReference type="ChEBI" id="CHEBI:57783"/>
        <dbReference type="ChEBI" id="CHEBI:58349"/>
        <dbReference type="ChEBI" id="CHEBI:78460"/>
        <dbReference type="ChEBI" id="CHEBI:78461"/>
    </reaction>
    <physiologicalReaction direction="left-to-right" evidence="46">
        <dbReference type="Rhea" id="RHEA:41841"/>
    </physiologicalReaction>
</comment>
<name>A0A8T8X099_ASPJA</name>
<comment type="catalytic activity">
    <reaction evidence="18">
        <text>(3R)-hydroxybutanoyl-[ACP] = (2E)-butenoyl-[ACP] + H2O</text>
        <dbReference type="Rhea" id="RHEA:41808"/>
        <dbReference type="Rhea" id="RHEA-COMP:9626"/>
        <dbReference type="Rhea" id="RHEA-COMP:9627"/>
        <dbReference type="ChEBI" id="CHEBI:15377"/>
        <dbReference type="ChEBI" id="CHEBI:78451"/>
        <dbReference type="ChEBI" id="CHEBI:78453"/>
    </reaction>
    <physiologicalReaction direction="left-to-right" evidence="18">
        <dbReference type="Rhea" id="RHEA:41809"/>
    </physiologicalReaction>
</comment>
<dbReference type="Gene3D" id="3.10.129.110">
    <property type="entry name" value="Polyketide synthase dehydratase"/>
    <property type="match status" value="1"/>
</dbReference>
<evidence type="ECO:0000256" key="36">
    <source>
        <dbReference type="ARBA" id="ARBA00048571"/>
    </source>
</evidence>
<dbReference type="SMART" id="SM00822">
    <property type="entry name" value="PKS_KR"/>
    <property type="match status" value="1"/>
</dbReference>
<dbReference type="Pfam" id="PF00698">
    <property type="entry name" value="Acyl_transf_1"/>
    <property type="match status" value="1"/>
</dbReference>
<comment type="catalytic activity">
    <reaction evidence="10">
        <text>(3R)-hydroxyoctanoyl-[ACP] = (2E)-octenoyl-[ACP] + H2O</text>
        <dbReference type="Rhea" id="RHEA:41844"/>
        <dbReference type="Rhea" id="RHEA-COMP:9634"/>
        <dbReference type="Rhea" id="RHEA-COMP:9635"/>
        <dbReference type="ChEBI" id="CHEBI:15377"/>
        <dbReference type="ChEBI" id="CHEBI:78461"/>
        <dbReference type="ChEBI" id="CHEBI:78462"/>
    </reaction>
    <physiologicalReaction direction="left-to-right" evidence="10">
        <dbReference type="Rhea" id="RHEA:41845"/>
    </physiologicalReaction>
</comment>
<dbReference type="GO" id="GO:0004316">
    <property type="term" value="F:3-oxoacyl-[acyl-carrier-protein] reductase (NADPH) activity"/>
    <property type="evidence" value="ECO:0007669"/>
    <property type="project" value="UniProtKB-EC"/>
</dbReference>
<comment type="catalytic activity">
    <reaction evidence="45">
        <text>3-oxohexadecanoyl-[ACP] + NADPH + H(+) = (3R)-hydroxyhexadecanoyl-[ACP] + NADP(+)</text>
        <dbReference type="Rhea" id="RHEA:41904"/>
        <dbReference type="Rhea" id="RHEA-COMP:9649"/>
        <dbReference type="Rhea" id="RHEA-COMP:9650"/>
        <dbReference type="ChEBI" id="CHEBI:15378"/>
        <dbReference type="ChEBI" id="CHEBI:57783"/>
        <dbReference type="ChEBI" id="CHEBI:58349"/>
        <dbReference type="ChEBI" id="CHEBI:78478"/>
        <dbReference type="ChEBI" id="CHEBI:78480"/>
    </reaction>
    <physiologicalReaction direction="left-to-right" evidence="45">
        <dbReference type="Rhea" id="RHEA:41905"/>
    </physiologicalReaction>
</comment>
<dbReference type="SUPFAM" id="SSF52151">
    <property type="entry name" value="FabD/lysophospholipase-like"/>
    <property type="match status" value="1"/>
</dbReference>
<organism evidence="54 55">
    <name type="scientific">Aspergillus japonicus CBS 114.51</name>
    <dbReference type="NCBI Taxonomy" id="1448312"/>
    <lineage>
        <taxon>Eukaryota</taxon>
        <taxon>Fungi</taxon>
        <taxon>Dikarya</taxon>
        <taxon>Ascomycota</taxon>
        <taxon>Pezizomycotina</taxon>
        <taxon>Eurotiomycetes</taxon>
        <taxon>Eurotiomycetidae</taxon>
        <taxon>Eurotiales</taxon>
        <taxon>Aspergillaceae</taxon>
        <taxon>Aspergillus</taxon>
        <taxon>Aspergillus subgen. Circumdati</taxon>
    </lineage>
</organism>
<dbReference type="SUPFAM" id="SSF50129">
    <property type="entry name" value="GroES-like"/>
    <property type="match status" value="1"/>
</dbReference>